<comment type="caution">
    <text evidence="1">The sequence shown here is derived from an EMBL/GenBank/DDBJ whole genome shotgun (WGS) entry which is preliminary data.</text>
</comment>
<dbReference type="EMBL" id="APAU02000202">
    <property type="protein sequence ID" value="EUB54886.1"/>
    <property type="molecule type" value="Genomic_DNA"/>
</dbReference>
<name>W6U2U2_ECHGR</name>
<sequence length="91" mass="9810">MRLAKISSSNFHISTAMLRHSLKTAIPTTGHIAAPAQMANPTTCHIAAPQMAKRTASLIAARAQPTMHTASHIVANTRIPFSLQSICSTWY</sequence>
<proteinExistence type="predicted"/>
<keyword evidence="2" id="KW-1185">Reference proteome</keyword>
<gene>
    <name evidence="1" type="ORF">EGR_10247</name>
</gene>
<dbReference type="Proteomes" id="UP000019149">
    <property type="component" value="Unassembled WGS sequence"/>
</dbReference>
<dbReference type="GeneID" id="36345962"/>
<evidence type="ECO:0000313" key="2">
    <source>
        <dbReference type="Proteomes" id="UP000019149"/>
    </source>
</evidence>
<protein>
    <submittedName>
        <fullName evidence="1">Uncharacterized protein</fullName>
    </submittedName>
</protein>
<dbReference type="CTD" id="36345962"/>
<accession>W6U2U2</accession>
<dbReference type="AlphaFoldDB" id="W6U2U2"/>
<dbReference type="RefSeq" id="XP_024346082.1">
    <property type="nucleotide sequence ID" value="XM_024499496.1"/>
</dbReference>
<organism evidence="1 2">
    <name type="scientific">Echinococcus granulosus</name>
    <name type="common">Hydatid tapeworm</name>
    <dbReference type="NCBI Taxonomy" id="6210"/>
    <lineage>
        <taxon>Eukaryota</taxon>
        <taxon>Metazoa</taxon>
        <taxon>Spiralia</taxon>
        <taxon>Lophotrochozoa</taxon>
        <taxon>Platyhelminthes</taxon>
        <taxon>Cestoda</taxon>
        <taxon>Eucestoda</taxon>
        <taxon>Cyclophyllidea</taxon>
        <taxon>Taeniidae</taxon>
        <taxon>Echinococcus</taxon>
        <taxon>Echinococcus granulosus group</taxon>
    </lineage>
</organism>
<dbReference type="KEGG" id="egl:EGR_10247"/>
<dbReference type="OrthoDB" id="10611241at2759"/>
<evidence type="ECO:0000313" key="1">
    <source>
        <dbReference type="EMBL" id="EUB54886.1"/>
    </source>
</evidence>
<reference evidence="1 2" key="1">
    <citation type="journal article" date="2013" name="Nat. Genet.">
        <title>The genome of the hydatid tapeworm Echinococcus granulosus.</title>
        <authorList>
            <person name="Zheng H."/>
            <person name="Zhang W."/>
            <person name="Zhang L."/>
            <person name="Zhang Z."/>
            <person name="Li J."/>
            <person name="Lu G."/>
            <person name="Zhu Y."/>
            <person name="Wang Y."/>
            <person name="Huang Y."/>
            <person name="Liu J."/>
            <person name="Kang H."/>
            <person name="Chen J."/>
            <person name="Wang L."/>
            <person name="Chen A."/>
            <person name="Yu S."/>
            <person name="Gao Z."/>
            <person name="Jin L."/>
            <person name="Gu W."/>
            <person name="Wang Z."/>
            <person name="Zhao L."/>
            <person name="Shi B."/>
            <person name="Wen H."/>
            <person name="Lin R."/>
            <person name="Jones M.K."/>
            <person name="Brejova B."/>
            <person name="Vinar T."/>
            <person name="Zhao G."/>
            <person name="McManus D.P."/>
            <person name="Chen Z."/>
            <person name="Zhou Y."/>
            <person name="Wang S."/>
        </authorList>
    </citation>
    <scope>NUCLEOTIDE SEQUENCE [LARGE SCALE GENOMIC DNA]</scope>
</reference>